<accession>A0A5B7ENN5</accession>
<feature type="region of interest" description="Disordered" evidence="1">
    <location>
        <begin position="125"/>
        <end position="144"/>
    </location>
</feature>
<dbReference type="AlphaFoldDB" id="A0A5B7ENN5"/>
<evidence type="ECO:0008006" key="4">
    <source>
        <dbReference type="Google" id="ProtNLM"/>
    </source>
</evidence>
<keyword evidence="3" id="KW-1185">Reference proteome</keyword>
<organism evidence="2 3">
    <name type="scientific">Portunus trituberculatus</name>
    <name type="common">Swimming crab</name>
    <name type="synonym">Neptunus trituberculatus</name>
    <dbReference type="NCBI Taxonomy" id="210409"/>
    <lineage>
        <taxon>Eukaryota</taxon>
        <taxon>Metazoa</taxon>
        <taxon>Ecdysozoa</taxon>
        <taxon>Arthropoda</taxon>
        <taxon>Crustacea</taxon>
        <taxon>Multicrustacea</taxon>
        <taxon>Malacostraca</taxon>
        <taxon>Eumalacostraca</taxon>
        <taxon>Eucarida</taxon>
        <taxon>Decapoda</taxon>
        <taxon>Pleocyemata</taxon>
        <taxon>Brachyura</taxon>
        <taxon>Eubrachyura</taxon>
        <taxon>Portunoidea</taxon>
        <taxon>Portunidae</taxon>
        <taxon>Portuninae</taxon>
        <taxon>Portunus</taxon>
    </lineage>
</organism>
<comment type="caution">
    <text evidence="2">The sequence shown here is derived from an EMBL/GenBank/DDBJ whole genome shotgun (WGS) entry which is preliminary data.</text>
</comment>
<reference evidence="2 3" key="1">
    <citation type="submission" date="2019-05" db="EMBL/GenBank/DDBJ databases">
        <title>Another draft genome of Portunus trituberculatus and its Hox gene families provides insights of decapod evolution.</title>
        <authorList>
            <person name="Jeong J.-H."/>
            <person name="Song I."/>
            <person name="Kim S."/>
            <person name="Choi T."/>
            <person name="Kim D."/>
            <person name="Ryu S."/>
            <person name="Kim W."/>
        </authorList>
    </citation>
    <scope>NUCLEOTIDE SEQUENCE [LARGE SCALE GENOMIC DNA]</scope>
    <source>
        <tissue evidence="2">Muscle</tissue>
    </source>
</reference>
<evidence type="ECO:0000256" key="1">
    <source>
        <dbReference type="SAM" id="MobiDB-lite"/>
    </source>
</evidence>
<evidence type="ECO:0000313" key="2">
    <source>
        <dbReference type="EMBL" id="MPC35035.1"/>
    </source>
</evidence>
<evidence type="ECO:0000313" key="3">
    <source>
        <dbReference type="Proteomes" id="UP000324222"/>
    </source>
</evidence>
<feature type="compositionally biased region" description="Basic and acidic residues" evidence="1">
    <location>
        <begin position="134"/>
        <end position="144"/>
    </location>
</feature>
<dbReference type="EMBL" id="VSRR010003182">
    <property type="protein sequence ID" value="MPC35035.1"/>
    <property type="molecule type" value="Genomic_DNA"/>
</dbReference>
<proteinExistence type="predicted"/>
<sequence>MDTSVTRLKIGHTRLNAHLHRLGMTDSTHCPWCPTQLDTLEHLLLHCPRHHSHHVALLHSLSTIHPHRPTLTLLLGGCTNTTQAFKTLNLTRTILQNINQLHRIKPEHITTTYCTFGALEDVTHSLHGPNKPPRRSEIHLTDTS</sequence>
<dbReference type="Proteomes" id="UP000324222">
    <property type="component" value="Unassembled WGS sequence"/>
</dbReference>
<name>A0A5B7ENN5_PORTR</name>
<dbReference type="OrthoDB" id="6371827at2759"/>
<gene>
    <name evidence="2" type="ORF">E2C01_028444</name>
</gene>
<protein>
    <recommendedName>
        <fullName evidence="4">Reverse transcriptase zinc-binding domain-containing protein</fullName>
    </recommendedName>
</protein>